<evidence type="ECO:0000313" key="2">
    <source>
        <dbReference type="EMBL" id="WZH42144.1"/>
    </source>
</evidence>
<dbReference type="CDD" id="cd12108">
    <property type="entry name" value="Hr-like"/>
    <property type="match status" value="1"/>
</dbReference>
<evidence type="ECO:0000259" key="1">
    <source>
        <dbReference type="Pfam" id="PF01814"/>
    </source>
</evidence>
<proteinExistence type="predicted"/>
<protein>
    <submittedName>
        <fullName evidence="2">Hemerythrin domain-containing protein</fullName>
    </submittedName>
</protein>
<dbReference type="PANTHER" id="PTHR38048">
    <property type="entry name" value="EXPRESSED PROTEIN"/>
    <property type="match status" value="1"/>
</dbReference>
<dbReference type="Gene3D" id="1.20.120.520">
    <property type="entry name" value="nmb1532 protein domain like"/>
    <property type="match status" value="1"/>
</dbReference>
<dbReference type="Pfam" id="PF01814">
    <property type="entry name" value="Hemerythrin"/>
    <property type="match status" value="1"/>
</dbReference>
<reference evidence="2 3" key="1">
    <citation type="submission" date="2024-04" db="EMBL/GenBank/DDBJ databases">
        <title>Complete genome sequence of Fusarium acuminatum.</title>
        <authorList>
            <person name="Lan B."/>
        </authorList>
    </citation>
    <scope>NUCLEOTIDE SEQUENCE [LARGE SCALE GENOMIC DNA]</scope>
    <source>
        <strain evidence="2">1A</strain>
    </source>
</reference>
<dbReference type="PANTHER" id="PTHR38048:SF2">
    <property type="entry name" value="HEMERYTHRIN-LIKE DOMAIN-CONTAINING PROTEIN"/>
    <property type="match status" value="1"/>
</dbReference>
<dbReference type="EMBL" id="CP151261">
    <property type="protein sequence ID" value="WZH42144.1"/>
    <property type="molecule type" value="Genomic_DNA"/>
</dbReference>
<dbReference type="InterPro" id="IPR012312">
    <property type="entry name" value="Hemerythrin-like"/>
</dbReference>
<gene>
    <name evidence="2" type="ORF">QYS62_003134</name>
</gene>
<organism evidence="2 3">
    <name type="scientific">Fusarium acuminatum</name>
    <dbReference type="NCBI Taxonomy" id="5515"/>
    <lineage>
        <taxon>Eukaryota</taxon>
        <taxon>Fungi</taxon>
        <taxon>Dikarya</taxon>
        <taxon>Ascomycota</taxon>
        <taxon>Pezizomycotina</taxon>
        <taxon>Sordariomycetes</taxon>
        <taxon>Hypocreomycetidae</taxon>
        <taxon>Hypocreales</taxon>
        <taxon>Nectriaceae</taxon>
        <taxon>Fusarium</taxon>
        <taxon>Fusarium tricinctum species complex</taxon>
    </lineage>
</organism>
<dbReference type="Proteomes" id="UP001489902">
    <property type="component" value="Chromosome 2"/>
</dbReference>
<evidence type="ECO:0000313" key="3">
    <source>
        <dbReference type="Proteomes" id="UP001489902"/>
    </source>
</evidence>
<name>A0ABZ2WNA9_9HYPO</name>
<sequence>MSKPWVDGPFTLISSSKSGDSLKNPANGARKLAAEMTLVHNALLRGINAVYLQCDNIATQGTIQDKQDFANFAYSWSEMLHEHHNLEETDIFPEINKLTEVPNLMNANVDEHSQFDVGLKIYFNYLDKVKKEEEVLDGTKLRSIIDAFLPTLRTHLVNEIDTLLALEKYEDKVDWEEWFQKKISQVANNAMKDARYRREIFPLAIIFHDKTFEGGVWQNFPSVPWVSLLVLQWLFMNTHKSWWRFAGCNFQSKPQELPFA</sequence>
<feature type="domain" description="Hemerythrin-like" evidence="1">
    <location>
        <begin position="34"/>
        <end position="164"/>
    </location>
</feature>
<keyword evidence="3" id="KW-1185">Reference proteome</keyword>
<accession>A0ABZ2WNA9</accession>
<dbReference type="InterPro" id="IPR053206">
    <property type="entry name" value="Dimeric_xanthone_biosynth"/>
</dbReference>